<dbReference type="Proteomes" id="UP001226434">
    <property type="component" value="Unassembled WGS sequence"/>
</dbReference>
<proteinExistence type="predicted"/>
<dbReference type="EMBL" id="JASBRG010000005">
    <property type="protein sequence ID" value="MDI3319998.1"/>
    <property type="molecule type" value="Genomic_DNA"/>
</dbReference>
<name>A0ABT6RBP9_9BACT</name>
<reference evidence="2 3" key="1">
    <citation type="submission" date="2023-05" db="EMBL/GenBank/DDBJ databases">
        <title>Genome sequence of Pinibacter sp. MAH-24.</title>
        <authorList>
            <person name="Huq M.A."/>
        </authorList>
    </citation>
    <scope>NUCLEOTIDE SEQUENCE [LARGE SCALE GENOMIC DNA]</scope>
    <source>
        <strain evidence="2 3">MAH-24</strain>
    </source>
</reference>
<dbReference type="RefSeq" id="WP_282334098.1">
    <property type="nucleotide sequence ID" value="NZ_JASBRG010000005.1"/>
</dbReference>
<evidence type="ECO:0000313" key="2">
    <source>
        <dbReference type="EMBL" id="MDI3319998.1"/>
    </source>
</evidence>
<protein>
    <submittedName>
        <fullName evidence="2">GPW/gp25 family protein</fullName>
    </submittedName>
</protein>
<dbReference type="Pfam" id="PF04965">
    <property type="entry name" value="GPW_gp25"/>
    <property type="match status" value="1"/>
</dbReference>
<gene>
    <name evidence="2" type="ORF">QJ048_09460</name>
</gene>
<evidence type="ECO:0000259" key="1">
    <source>
        <dbReference type="Pfam" id="PF04965"/>
    </source>
</evidence>
<organism evidence="2 3">
    <name type="scientific">Pinibacter soli</name>
    <dbReference type="NCBI Taxonomy" id="3044211"/>
    <lineage>
        <taxon>Bacteria</taxon>
        <taxon>Pseudomonadati</taxon>
        <taxon>Bacteroidota</taxon>
        <taxon>Chitinophagia</taxon>
        <taxon>Chitinophagales</taxon>
        <taxon>Chitinophagaceae</taxon>
        <taxon>Pinibacter</taxon>
    </lineage>
</organism>
<comment type="caution">
    <text evidence="2">The sequence shown here is derived from an EMBL/GenBank/DDBJ whole genome shotgun (WGS) entry which is preliminary data.</text>
</comment>
<dbReference type="InterPro" id="IPR007048">
    <property type="entry name" value="IraD/Gp25-like"/>
</dbReference>
<feature type="domain" description="IraD/Gp25-like" evidence="1">
    <location>
        <begin position="24"/>
        <end position="109"/>
    </location>
</feature>
<dbReference type="Gene3D" id="3.10.450.40">
    <property type="match status" value="1"/>
</dbReference>
<accession>A0ABT6RBP9</accession>
<dbReference type="SUPFAM" id="SSF160719">
    <property type="entry name" value="gpW/gp25-like"/>
    <property type="match status" value="1"/>
</dbReference>
<sequence>MATLQQIKSPVWTYSIGGGGAIAEGVAAIRQCIDVIIRTTKGTDPLRPEFGSDVYKYQDQPVDVAIPNIKKAILDAIATWEKRVSITSIDHEVKKENTQFFITYALVDENLSDTLLIDIGNENISTGVSINRLILQGLFPPNPSALQYQIQCSLDNSDLLPSPPAQGFADTYEMYLWVKENWSNYGQWYYTSSSIVGYINPQYSIGSISIKVLSKTKFLGGIPSLPVGYKYNVLINVDSTTYVNAIDLFTADQIKQWANDTLGNVGDWFIETNGGAFSDDFNEDFEIFQQLLVVYTDQAKSVVINITTIPQ</sequence>
<keyword evidence="3" id="KW-1185">Reference proteome</keyword>
<evidence type="ECO:0000313" key="3">
    <source>
        <dbReference type="Proteomes" id="UP001226434"/>
    </source>
</evidence>